<keyword evidence="5" id="KW-1185">Reference proteome</keyword>
<dbReference type="EMBL" id="BRXX01000091">
    <property type="protein sequence ID" value="GMH89251.1"/>
    <property type="molecule type" value="Genomic_DNA"/>
</dbReference>
<evidence type="ECO:0000256" key="2">
    <source>
        <dbReference type="SAM" id="MobiDB-lite"/>
    </source>
</evidence>
<dbReference type="Proteomes" id="UP001165160">
    <property type="component" value="Unassembled WGS sequence"/>
</dbReference>
<dbReference type="FunFam" id="1.10.418.10:FF:000059">
    <property type="entry name" value="RIKEN cDNA 6430531B16 gene"/>
    <property type="match status" value="1"/>
</dbReference>
<dbReference type="Gene3D" id="1.10.418.10">
    <property type="entry name" value="Calponin-like domain"/>
    <property type="match status" value="1"/>
</dbReference>
<dbReference type="SUPFAM" id="SSF47576">
    <property type="entry name" value="Calponin-homology domain, CH-domain"/>
    <property type="match status" value="1"/>
</dbReference>
<evidence type="ECO:0000313" key="5">
    <source>
        <dbReference type="Proteomes" id="UP001165160"/>
    </source>
</evidence>
<comment type="caution">
    <text evidence="4">The sequence shown here is derived from an EMBL/GenBank/DDBJ whole genome shotgun (WGS) entry which is preliminary data.</text>
</comment>
<dbReference type="AlphaFoldDB" id="A0A9W7BIP7"/>
<dbReference type="InterPro" id="IPR052111">
    <property type="entry name" value="Spermatogenesis_Ciliary_MAP"/>
</dbReference>
<dbReference type="Pfam" id="PF06294">
    <property type="entry name" value="CH_2"/>
    <property type="match status" value="1"/>
</dbReference>
<keyword evidence="1" id="KW-0175">Coiled coil</keyword>
<feature type="coiled-coil region" evidence="1">
    <location>
        <begin position="176"/>
        <end position="217"/>
    </location>
</feature>
<accession>A0A9W7BIP7</accession>
<dbReference type="PROSITE" id="PS50021">
    <property type="entry name" value="CH"/>
    <property type="match status" value="1"/>
</dbReference>
<gene>
    <name evidence="4" type="ORF">TrVE_jg3159</name>
</gene>
<feature type="domain" description="Calponin-homology (CH)" evidence="3">
    <location>
        <begin position="7"/>
        <end position="112"/>
    </location>
</feature>
<evidence type="ECO:0000259" key="3">
    <source>
        <dbReference type="PROSITE" id="PS50021"/>
    </source>
</evidence>
<evidence type="ECO:0000313" key="4">
    <source>
        <dbReference type="EMBL" id="GMH89251.1"/>
    </source>
</evidence>
<organism evidence="4 5">
    <name type="scientific">Triparma verrucosa</name>
    <dbReference type="NCBI Taxonomy" id="1606542"/>
    <lineage>
        <taxon>Eukaryota</taxon>
        <taxon>Sar</taxon>
        <taxon>Stramenopiles</taxon>
        <taxon>Ochrophyta</taxon>
        <taxon>Bolidophyceae</taxon>
        <taxon>Parmales</taxon>
        <taxon>Triparmaceae</taxon>
        <taxon>Triparma</taxon>
    </lineage>
</organism>
<feature type="compositionally biased region" description="Low complexity" evidence="2">
    <location>
        <begin position="134"/>
        <end position="144"/>
    </location>
</feature>
<name>A0A9W7BIP7_9STRA</name>
<evidence type="ECO:0000256" key="1">
    <source>
        <dbReference type="SAM" id="Coils"/>
    </source>
</evidence>
<dbReference type="InterPro" id="IPR010441">
    <property type="entry name" value="CH_2"/>
</dbReference>
<feature type="region of interest" description="Disordered" evidence="2">
    <location>
        <begin position="120"/>
        <end position="162"/>
    </location>
</feature>
<dbReference type="GO" id="GO:0051493">
    <property type="term" value="P:regulation of cytoskeleton organization"/>
    <property type="evidence" value="ECO:0007669"/>
    <property type="project" value="TreeGrafter"/>
</dbReference>
<dbReference type="PANTHER" id="PTHR12509">
    <property type="entry name" value="SPERMATOGENESIS-ASSOCIATED 4-RELATED"/>
    <property type="match status" value="1"/>
</dbReference>
<reference evidence="5" key="1">
    <citation type="journal article" date="2023" name="Commun. Biol.">
        <title>Genome analysis of Parmales, the sister group of diatoms, reveals the evolutionary specialization of diatoms from phago-mixotrophs to photoautotrophs.</title>
        <authorList>
            <person name="Ban H."/>
            <person name="Sato S."/>
            <person name="Yoshikawa S."/>
            <person name="Yamada K."/>
            <person name="Nakamura Y."/>
            <person name="Ichinomiya M."/>
            <person name="Sato N."/>
            <person name="Blanc-Mathieu R."/>
            <person name="Endo H."/>
            <person name="Kuwata A."/>
            <person name="Ogata H."/>
        </authorList>
    </citation>
    <scope>NUCLEOTIDE SEQUENCE [LARGE SCALE GENOMIC DNA]</scope>
    <source>
        <strain evidence="5">NIES 3699</strain>
    </source>
</reference>
<dbReference type="GO" id="GO:0008017">
    <property type="term" value="F:microtubule binding"/>
    <property type="evidence" value="ECO:0007669"/>
    <property type="project" value="TreeGrafter"/>
</dbReference>
<dbReference type="InterPro" id="IPR001715">
    <property type="entry name" value="CH_dom"/>
</dbReference>
<dbReference type="GO" id="GO:0005930">
    <property type="term" value="C:axoneme"/>
    <property type="evidence" value="ECO:0007669"/>
    <property type="project" value="TreeGrafter"/>
</dbReference>
<sequence length="224" mass="25384">MASGLTDDELQKLYTWIDEIPLSRPKRNISRDFADCVLVAEVIGHYFPKIVQLHNYSAANSSPQKLYNWNTMNTKVLKKLGWQVTKDEIEGIIMARPGFIERFLHQLQFKMAKYRANGGPVRSAVANNPPPPVQQQQQPQQPQQSYNQGAIPPPPPVSATGYDRGALQKEVDEEILLDKEQTIQELKETVEILELKIAKLEQLVRLKDSKITKLQQQVGGVQSN</sequence>
<proteinExistence type="predicted"/>
<dbReference type="PANTHER" id="PTHR12509:SF9">
    <property type="entry name" value="SPERM FLAGELLAR PROTEIN 1 ISOFORM X1"/>
    <property type="match status" value="1"/>
</dbReference>
<dbReference type="InterPro" id="IPR036872">
    <property type="entry name" value="CH_dom_sf"/>
</dbReference>
<protein>
    <recommendedName>
        <fullName evidence="3">Calponin-homology (CH) domain-containing protein</fullName>
    </recommendedName>
</protein>